<feature type="compositionally biased region" description="Polar residues" evidence="2">
    <location>
        <begin position="278"/>
        <end position="287"/>
    </location>
</feature>
<dbReference type="InterPro" id="IPR015943">
    <property type="entry name" value="WD40/YVTN_repeat-like_dom_sf"/>
</dbReference>
<feature type="region of interest" description="Disordered" evidence="2">
    <location>
        <begin position="1"/>
        <end position="113"/>
    </location>
</feature>
<gene>
    <name evidence="4" type="primary">spt8</name>
    <name evidence="4" type="ORF">LAWI1_G003881</name>
</gene>
<dbReference type="InterPro" id="IPR036322">
    <property type="entry name" value="WD40_repeat_dom_sf"/>
</dbReference>
<reference evidence="4 5" key="1">
    <citation type="submission" date="2018-05" db="EMBL/GenBank/DDBJ databases">
        <title>Genome sequencing and assembly of the regulated plant pathogen Lachnellula willkommii and related sister species for the development of diagnostic species identification markers.</title>
        <authorList>
            <person name="Giroux E."/>
            <person name="Bilodeau G."/>
        </authorList>
    </citation>
    <scope>NUCLEOTIDE SEQUENCE [LARGE SCALE GENOMIC DNA]</scope>
    <source>
        <strain evidence="4 5">CBS 172.35</strain>
    </source>
</reference>
<evidence type="ECO:0000259" key="3">
    <source>
        <dbReference type="Pfam" id="PF23798"/>
    </source>
</evidence>
<feature type="compositionally biased region" description="Polar residues" evidence="2">
    <location>
        <begin position="68"/>
        <end position="85"/>
    </location>
</feature>
<dbReference type="PROSITE" id="PS50082">
    <property type="entry name" value="WD_REPEATS_2"/>
    <property type="match status" value="1"/>
</dbReference>
<protein>
    <submittedName>
        <fullName evidence="4">Transcription factor</fullName>
    </submittedName>
</protein>
<dbReference type="EMBL" id="QGML01000470">
    <property type="protein sequence ID" value="TVY91760.1"/>
    <property type="molecule type" value="Genomic_DNA"/>
</dbReference>
<dbReference type="InterPro" id="IPR001680">
    <property type="entry name" value="WD40_rpt"/>
</dbReference>
<sequence length="500" mass="52826">MVEFDDDDDRGSNASSDNEQDELMEDAEDMETEAIDGDGEDDDNDEENGSDEDDSADQPLSQIRRPSLPTTNTSSDDTPATSQVNGVGPTSHPQPTLTRTSASPRQLSAVPTPRMRFEVRPEALSASLYDIVPTMAAPQSTSINAITATPDMRYWFTGGSDCYVRKYDGVATVNGKTLLTVAQRHPFVDSVVKAGVLMSYWDNEEPVAKNPVSVLTLAQDEKSVLSGSWDKNVFDWDLNTGQVKRSFFEGSGGQISAIEVRPASSLLVPEESGEPVVTNGTFSSNNGDKPHINGVTNGITGANGADGDNEDAPGSPADSLFGGGSDANSLFGETAGDGAPSGGNFGDEDDEFSRAIEMSIDNHETVDANGDLTLGDAPAVDAPAPVQPPEGQANGIQPVETNGIKLEEKPEPSAPMIIAETQDAEATASHDILRLYDLKDTAAFKHSTVPFLIVPGPPRAGVISALHIDPTCKYMLSAAGNRGWEGSNTEVLIGYEIGTS</sequence>
<dbReference type="Proteomes" id="UP000315522">
    <property type="component" value="Unassembled WGS sequence"/>
</dbReference>
<feature type="compositionally biased region" description="Polar residues" evidence="2">
    <location>
        <begin position="91"/>
        <end position="106"/>
    </location>
</feature>
<dbReference type="InterPro" id="IPR057544">
    <property type="entry name" value="Beta-prop_SPT8"/>
</dbReference>
<feature type="repeat" description="WD" evidence="1">
    <location>
        <begin position="212"/>
        <end position="246"/>
    </location>
</feature>
<dbReference type="Gene3D" id="2.130.10.10">
    <property type="entry name" value="YVTN repeat-like/Quinoprotein amine dehydrogenase"/>
    <property type="match status" value="1"/>
</dbReference>
<keyword evidence="5" id="KW-1185">Reference proteome</keyword>
<dbReference type="AlphaFoldDB" id="A0A559MFL5"/>
<dbReference type="SUPFAM" id="SSF50978">
    <property type="entry name" value="WD40 repeat-like"/>
    <property type="match status" value="1"/>
</dbReference>
<evidence type="ECO:0000256" key="1">
    <source>
        <dbReference type="PROSITE-ProRule" id="PRU00221"/>
    </source>
</evidence>
<name>A0A559MFL5_9HELO</name>
<accession>A0A559MFL5</accession>
<keyword evidence="1" id="KW-0853">WD repeat</keyword>
<comment type="caution">
    <text evidence="4">The sequence shown here is derived from an EMBL/GenBank/DDBJ whole genome shotgun (WGS) entry which is preliminary data.</text>
</comment>
<proteinExistence type="predicted"/>
<evidence type="ECO:0000313" key="4">
    <source>
        <dbReference type="EMBL" id="TVY91760.1"/>
    </source>
</evidence>
<feature type="domain" description="Transcription factor spt8 beta-propeller" evidence="3">
    <location>
        <begin position="427"/>
        <end position="497"/>
    </location>
</feature>
<evidence type="ECO:0000313" key="5">
    <source>
        <dbReference type="Proteomes" id="UP000315522"/>
    </source>
</evidence>
<dbReference type="Pfam" id="PF23798">
    <property type="entry name" value="Beta-prop_SPT8"/>
    <property type="match status" value="2"/>
</dbReference>
<feature type="domain" description="Transcription factor spt8 beta-propeller" evidence="3">
    <location>
        <begin position="129"/>
        <end position="209"/>
    </location>
</feature>
<evidence type="ECO:0000256" key="2">
    <source>
        <dbReference type="SAM" id="MobiDB-lite"/>
    </source>
</evidence>
<feature type="region of interest" description="Disordered" evidence="2">
    <location>
        <begin position="269"/>
        <end position="349"/>
    </location>
</feature>
<feature type="compositionally biased region" description="Acidic residues" evidence="2">
    <location>
        <begin position="18"/>
        <end position="56"/>
    </location>
</feature>
<organism evidence="4 5">
    <name type="scientific">Lachnellula willkommii</name>
    <dbReference type="NCBI Taxonomy" id="215461"/>
    <lineage>
        <taxon>Eukaryota</taxon>
        <taxon>Fungi</taxon>
        <taxon>Dikarya</taxon>
        <taxon>Ascomycota</taxon>
        <taxon>Pezizomycotina</taxon>
        <taxon>Leotiomycetes</taxon>
        <taxon>Helotiales</taxon>
        <taxon>Lachnaceae</taxon>
        <taxon>Lachnellula</taxon>
    </lineage>
</organism>